<evidence type="ECO:0000256" key="8">
    <source>
        <dbReference type="ARBA" id="ARBA00023136"/>
    </source>
</evidence>
<dbReference type="OrthoDB" id="282095at2"/>
<reference evidence="15 16" key="1">
    <citation type="submission" date="2017-09" db="EMBL/GenBank/DDBJ databases">
        <title>Complete genome sequence of Oxytococcus suis strain ZY16052.</title>
        <authorList>
            <person name="Li F."/>
        </authorList>
    </citation>
    <scope>NUCLEOTIDE SEQUENCE [LARGE SCALE GENOMIC DNA]</scope>
    <source>
        <strain evidence="15 16">ZY16052</strain>
    </source>
</reference>
<keyword evidence="9 12" id="KW-0066">ATP synthesis</keyword>
<dbReference type="InterPro" id="IPR002146">
    <property type="entry name" value="ATP_synth_b/b'su_bac/chlpt"/>
</dbReference>
<dbReference type="Proteomes" id="UP000263232">
    <property type="component" value="Chromosome"/>
</dbReference>
<evidence type="ECO:0000313" key="15">
    <source>
        <dbReference type="EMBL" id="AXY25212.1"/>
    </source>
</evidence>
<comment type="function">
    <text evidence="10 12">F(1)F(0) ATP synthase produces ATP from ADP in the presence of a proton or sodium gradient. F-type ATPases consist of two structural domains, F(1) containing the extramembraneous catalytic core and F(0) containing the membrane proton channel, linked together by a central stalk and a peripheral stalk. During catalysis, ATP synthesis in the catalytic domain of F(1) is coupled via a rotary mechanism of the central stalk subunits to proton translocation.</text>
</comment>
<keyword evidence="4 12" id="KW-0812">Transmembrane</keyword>
<keyword evidence="12" id="KW-1003">Cell membrane</keyword>
<dbReference type="Pfam" id="PF00430">
    <property type="entry name" value="ATP-synt_B"/>
    <property type="match status" value="1"/>
</dbReference>
<evidence type="ECO:0000256" key="3">
    <source>
        <dbReference type="ARBA" id="ARBA00022547"/>
    </source>
</evidence>
<proteinExistence type="inferred from homology"/>
<organism evidence="15 16">
    <name type="scientific">Suicoccus acidiformans</name>
    <dbReference type="NCBI Taxonomy" id="2036206"/>
    <lineage>
        <taxon>Bacteria</taxon>
        <taxon>Bacillati</taxon>
        <taxon>Bacillota</taxon>
        <taxon>Bacilli</taxon>
        <taxon>Lactobacillales</taxon>
        <taxon>Aerococcaceae</taxon>
        <taxon>Suicoccus</taxon>
    </lineage>
</organism>
<dbReference type="PANTHER" id="PTHR33445:SF2">
    <property type="entry name" value="ATP SYNTHASE SUBUNIT B', CHLOROPLASTIC"/>
    <property type="match status" value="1"/>
</dbReference>
<gene>
    <name evidence="12 15" type="primary">atpF</name>
    <name evidence="15" type="ORF">CL176_03735</name>
</gene>
<name>A0A347WJF5_9LACT</name>
<dbReference type="Gene3D" id="6.10.250.1580">
    <property type="match status" value="1"/>
</dbReference>
<dbReference type="EMBL" id="CP023434">
    <property type="protein sequence ID" value="AXY25212.1"/>
    <property type="molecule type" value="Genomic_DNA"/>
</dbReference>
<keyword evidence="14" id="KW-0175">Coiled coil</keyword>
<evidence type="ECO:0000256" key="10">
    <source>
        <dbReference type="ARBA" id="ARBA00025198"/>
    </source>
</evidence>
<keyword evidence="8 12" id="KW-0472">Membrane</keyword>
<comment type="subcellular location">
    <subcellularLocation>
        <location evidence="12">Cell membrane</location>
        <topology evidence="12">Single-pass membrane protein</topology>
    </subcellularLocation>
    <subcellularLocation>
        <location evidence="11">Endomembrane system</location>
        <topology evidence="11">Single-pass membrane protein</topology>
    </subcellularLocation>
</comment>
<dbReference type="KEGG" id="abae:CL176_03735"/>
<evidence type="ECO:0000256" key="14">
    <source>
        <dbReference type="SAM" id="Coils"/>
    </source>
</evidence>
<keyword evidence="7 12" id="KW-0406">Ion transport</keyword>
<keyword evidence="16" id="KW-1185">Reference proteome</keyword>
<protein>
    <recommendedName>
        <fullName evidence="12">ATP synthase subunit b</fullName>
    </recommendedName>
    <alternativeName>
        <fullName evidence="12">ATP synthase F(0) sector subunit b</fullName>
    </alternativeName>
    <alternativeName>
        <fullName evidence="12">ATPase subunit I</fullName>
    </alternativeName>
    <alternativeName>
        <fullName evidence="12">F-type ATPase subunit b</fullName>
        <shortName evidence="12">F-ATPase subunit b</shortName>
    </alternativeName>
</protein>
<evidence type="ECO:0000256" key="7">
    <source>
        <dbReference type="ARBA" id="ARBA00023065"/>
    </source>
</evidence>
<sequence>MANLFGPSAIGQMLMTLISFILVIYVAYRFGYKPISEMLEKRQAVITKDLAEAQMAQTASQQAQEDARLALEQARQEATEIINRAKVQSQAEAQRTIQATESEMRELKARQEASFAQERQEMQEAMEVNIAEISVQIAEKILQREVTQEDQDRLIQEFMARLEAEGNV</sequence>
<dbReference type="GO" id="GO:0045259">
    <property type="term" value="C:proton-transporting ATP synthase complex"/>
    <property type="evidence" value="ECO:0007669"/>
    <property type="project" value="UniProtKB-KW"/>
</dbReference>
<comment type="subunit">
    <text evidence="12">F-type ATPases have 2 components, F(1) - the catalytic core - and F(0) - the membrane proton channel. F(1) has five subunits: alpha(3), beta(3), gamma(1), delta(1), epsilon(1). F(0) has three main subunits: a(1), b(2) and c(10-14). The alpha and beta chains form an alternating ring which encloses part of the gamma chain. F(1) is attached to F(0) by a central stalk formed by the gamma and epsilon chains, while a peripheral stalk is formed by the delta and b chains.</text>
</comment>
<dbReference type="GO" id="GO:0005886">
    <property type="term" value="C:plasma membrane"/>
    <property type="evidence" value="ECO:0007669"/>
    <property type="project" value="UniProtKB-SubCell"/>
</dbReference>
<dbReference type="NCBIfam" id="TIGR01144">
    <property type="entry name" value="ATP_synt_b"/>
    <property type="match status" value="1"/>
</dbReference>
<accession>A0A347WJF5</accession>
<feature type="transmembrane region" description="Helical" evidence="12">
    <location>
        <begin position="12"/>
        <end position="32"/>
    </location>
</feature>
<dbReference type="GO" id="GO:0012505">
    <property type="term" value="C:endomembrane system"/>
    <property type="evidence" value="ECO:0007669"/>
    <property type="project" value="UniProtKB-SubCell"/>
</dbReference>
<evidence type="ECO:0000256" key="13">
    <source>
        <dbReference type="RuleBase" id="RU003848"/>
    </source>
</evidence>
<dbReference type="RefSeq" id="WP_118990126.1">
    <property type="nucleotide sequence ID" value="NZ_CP023434.1"/>
</dbReference>
<dbReference type="GO" id="GO:0046933">
    <property type="term" value="F:proton-transporting ATP synthase activity, rotational mechanism"/>
    <property type="evidence" value="ECO:0007669"/>
    <property type="project" value="UniProtKB-UniRule"/>
</dbReference>
<keyword evidence="3 12" id="KW-0138">CF(0)</keyword>
<dbReference type="InterPro" id="IPR050059">
    <property type="entry name" value="ATP_synthase_B_chain"/>
</dbReference>
<dbReference type="GO" id="GO:0046961">
    <property type="term" value="F:proton-transporting ATPase activity, rotational mechanism"/>
    <property type="evidence" value="ECO:0007669"/>
    <property type="project" value="TreeGrafter"/>
</dbReference>
<dbReference type="InterPro" id="IPR005864">
    <property type="entry name" value="ATP_synth_F0_bsu_bac"/>
</dbReference>
<comment type="function">
    <text evidence="12">Component of the F(0) channel, it forms part of the peripheral stalk, linking F(1) to F(0).</text>
</comment>
<dbReference type="HAMAP" id="MF_01398">
    <property type="entry name" value="ATP_synth_b_bprime"/>
    <property type="match status" value="1"/>
</dbReference>
<evidence type="ECO:0000256" key="2">
    <source>
        <dbReference type="ARBA" id="ARBA00022448"/>
    </source>
</evidence>
<dbReference type="PANTHER" id="PTHR33445">
    <property type="entry name" value="ATP SYNTHASE SUBUNIT B', CHLOROPLASTIC"/>
    <property type="match status" value="1"/>
</dbReference>
<keyword evidence="6 12" id="KW-1133">Transmembrane helix</keyword>
<evidence type="ECO:0000256" key="4">
    <source>
        <dbReference type="ARBA" id="ARBA00022692"/>
    </source>
</evidence>
<keyword evidence="2 12" id="KW-0813">Transport</keyword>
<evidence type="ECO:0000256" key="12">
    <source>
        <dbReference type="HAMAP-Rule" id="MF_01398"/>
    </source>
</evidence>
<evidence type="ECO:0000313" key="16">
    <source>
        <dbReference type="Proteomes" id="UP000263232"/>
    </source>
</evidence>
<evidence type="ECO:0000256" key="6">
    <source>
        <dbReference type="ARBA" id="ARBA00022989"/>
    </source>
</evidence>
<comment type="similarity">
    <text evidence="1 12 13">Belongs to the ATPase B chain family.</text>
</comment>
<evidence type="ECO:0000256" key="11">
    <source>
        <dbReference type="ARBA" id="ARBA00037847"/>
    </source>
</evidence>
<dbReference type="CDD" id="cd06503">
    <property type="entry name" value="ATP-synt_Fo_b"/>
    <property type="match status" value="1"/>
</dbReference>
<feature type="coiled-coil region" evidence="14">
    <location>
        <begin position="64"/>
        <end position="110"/>
    </location>
</feature>
<evidence type="ECO:0000256" key="5">
    <source>
        <dbReference type="ARBA" id="ARBA00022781"/>
    </source>
</evidence>
<keyword evidence="5 12" id="KW-0375">Hydrogen ion transport</keyword>
<evidence type="ECO:0000256" key="9">
    <source>
        <dbReference type="ARBA" id="ARBA00023310"/>
    </source>
</evidence>
<evidence type="ECO:0000256" key="1">
    <source>
        <dbReference type="ARBA" id="ARBA00005513"/>
    </source>
</evidence>
<dbReference type="AlphaFoldDB" id="A0A347WJF5"/>